<evidence type="ECO:0000256" key="1">
    <source>
        <dbReference type="SAM" id="MobiDB-lite"/>
    </source>
</evidence>
<evidence type="ECO:0000313" key="3">
    <source>
        <dbReference type="Proteomes" id="UP000775213"/>
    </source>
</evidence>
<proteinExistence type="predicted"/>
<dbReference type="Proteomes" id="UP000775213">
    <property type="component" value="Unassembled WGS sequence"/>
</dbReference>
<feature type="region of interest" description="Disordered" evidence="1">
    <location>
        <begin position="1"/>
        <end position="26"/>
    </location>
</feature>
<comment type="caution">
    <text evidence="2">The sequence shown here is derived from an EMBL/GenBank/DDBJ whole genome shotgun (WGS) entry which is preliminary data.</text>
</comment>
<accession>A0AAV7H2G2</accession>
<name>A0AAV7H2G2_DENCH</name>
<feature type="compositionally biased region" description="Basic and acidic residues" evidence="1">
    <location>
        <begin position="1"/>
        <end position="10"/>
    </location>
</feature>
<dbReference type="AlphaFoldDB" id="A0AAV7H2G2"/>
<evidence type="ECO:0000313" key="2">
    <source>
        <dbReference type="EMBL" id="KAH0462234.1"/>
    </source>
</evidence>
<sequence length="81" mass="8970">MEQNSGDRSRKSPVRPNRVSQSQTRHSGHWFTGRVFCIPALSGHGASTGGTMQLYWRQREVVIGISAAGDICIPLRKLCCK</sequence>
<protein>
    <submittedName>
        <fullName evidence="2">Uncharacterized protein</fullName>
    </submittedName>
</protein>
<organism evidence="2 3">
    <name type="scientific">Dendrobium chrysotoxum</name>
    <name type="common">Orchid</name>
    <dbReference type="NCBI Taxonomy" id="161865"/>
    <lineage>
        <taxon>Eukaryota</taxon>
        <taxon>Viridiplantae</taxon>
        <taxon>Streptophyta</taxon>
        <taxon>Embryophyta</taxon>
        <taxon>Tracheophyta</taxon>
        <taxon>Spermatophyta</taxon>
        <taxon>Magnoliopsida</taxon>
        <taxon>Liliopsida</taxon>
        <taxon>Asparagales</taxon>
        <taxon>Orchidaceae</taxon>
        <taxon>Epidendroideae</taxon>
        <taxon>Malaxideae</taxon>
        <taxon>Dendrobiinae</taxon>
        <taxon>Dendrobium</taxon>
    </lineage>
</organism>
<keyword evidence="3" id="KW-1185">Reference proteome</keyword>
<reference evidence="2 3" key="1">
    <citation type="journal article" date="2021" name="Hortic Res">
        <title>Chromosome-scale assembly of the Dendrobium chrysotoxum genome enhances the understanding of orchid evolution.</title>
        <authorList>
            <person name="Zhang Y."/>
            <person name="Zhang G.Q."/>
            <person name="Zhang D."/>
            <person name="Liu X.D."/>
            <person name="Xu X.Y."/>
            <person name="Sun W.H."/>
            <person name="Yu X."/>
            <person name="Zhu X."/>
            <person name="Wang Z.W."/>
            <person name="Zhao X."/>
            <person name="Zhong W.Y."/>
            <person name="Chen H."/>
            <person name="Yin W.L."/>
            <person name="Huang T."/>
            <person name="Niu S.C."/>
            <person name="Liu Z.J."/>
        </authorList>
    </citation>
    <scope>NUCLEOTIDE SEQUENCE [LARGE SCALE GENOMIC DNA]</scope>
    <source>
        <strain evidence="2">Lindl</strain>
    </source>
</reference>
<dbReference type="EMBL" id="JAGFBR010000009">
    <property type="protein sequence ID" value="KAH0462234.1"/>
    <property type="molecule type" value="Genomic_DNA"/>
</dbReference>
<gene>
    <name evidence="2" type="ORF">IEQ34_009809</name>
</gene>